<gene>
    <name evidence="6" type="ORF">FEM54_13975</name>
</gene>
<reference evidence="6 7" key="1">
    <citation type="submission" date="2019-05" db="EMBL/GenBank/DDBJ databases">
        <title>Pseudomonas edaphica sp. nov., isolated from rhizospheric soil of Cistus ladanifer L. in Spain.</title>
        <authorList>
            <person name="Peix A."/>
        </authorList>
    </citation>
    <scope>NUCLEOTIDE SEQUENCE [LARGE SCALE GENOMIC DNA]</scope>
    <source>
        <strain evidence="6 7">RD25</strain>
    </source>
</reference>
<evidence type="ECO:0000256" key="4">
    <source>
        <dbReference type="ARBA" id="ARBA00037345"/>
    </source>
</evidence>
<dbReference type="RefSeq" id="WP_138451457.1">
    <property type="nucleotide sequence ID" value="NZ_VBVZ01000178.1"/>
</dbReference>
<evidence type="ECO:0000313" key="6">
    <source>
        <dbReference type="EMBL" id="TLG91252.1"/>
    </source>
</evidence>
<evidence type="ECO:0000259" key="5">
    <source>
        <dbReference type="PROSITE" id="PS01124"/>
    </source>
</evidence>
<sequence length="252" mass="29559">MPISGEQELILHKEKFYSNRQWAIVLTPFERQQLTLAENCRQLHVAIPHLTVMCALENILLRKVSEPVRFFPRMDAENGASGSWWRMVRHVFDEVRHCSQIYQHVAFSRPLEMMLINGLLLSHANNYSEELLRQRNAELPRYIVRVRAFIHDHARERIYLKDIEKIAGVSRAKLFGDFKQYLNSSPMAYLKKFRLFSIRREILSDTTSLDITTIAMNWGVGHLGRFSSEYRKLFNEVPSCTLKHKIDALSKN</sequence>
<dbReference type="Proteomes" id="UP000304941">
    <property type="component" value="Unassembled WGS sequence"/>
</dbReference>
<dbReference type="Pfam" id="PF12833">
    <property type="entry name" value="HTH_18"/>
    <property type="match status" value="1"/>
</dbReference>
<comment type="function">
    <text evidence="4">Regulatory protein of the TOL plasmid xyl operons. XylS activates the xylXYZLTEGFJQKIH operon required for the degradation of toluene, m-xylene and p-xylene.</text>
</comment>
<comment type="caution">
    <text evidence="6">The sequence shown here is derived from an EMBL/GenBank/DDBJ whole genome shotgun (WGS) entry which is preliminary data.</text>
</comment>
<dbReference type="InterPro" id="IPR050204">
    <property type="entry name" value="AraC_XylS_family_regulators"/>
</dbReference>
<feature type="domain" description="HTH araC/xylS-type" evidence="5">
    <location>
        <begin position="144"/>
        <end position="244"/>
    </location>
</feature>
<accession>A0ABY2U5D6</accession>
<evidence type="ECO:0000313" key="7">
    <source>
        <dbReference type="Proteomes" id="UP000304941"/>
    </source>
</evidence>
<dbReference type="InterPro" id="IPR009057">
    <property type="entry name" value="Homeodomain-like_sf"/>
</dbReference>
<keyword evidence="2" id="KW-0238">DNA-binding</keyword>
<keyword evidence="3" id="KW-0804">Transcription</keyword>
<evidence type="ECO:0000256" key="2">
    <source>
        <dbReference type="ARBA" id="ARBA00023125"/>
    </source>
</evidence>
<name>A0ABY2U5D6_9PSED</name>
<dbReference type="SUPFAM" id="SSF46689">
    <property type="entry name" value="Homeodomain-like"/>
    <property type="match status" value="1"/>
</dbReference>
<keyword evidence="1" id="KW-0805">Transcription regulation</keyword>
<dbReference type="EMBL" id="VBVZ01000178">
    <property type="protein sequence ID" value="TLG91252.1"/>
    <property type="molecule type" value="Genomic_DNA"/>
</dbReference>
<dbReference type="InterPro" id="IPR035418">
    <property type="entry name" value="AraC-bd_2"/>
</dbReference>
<dbReference type="SMART" id="SM00342">
    <property type="entry name" value="HTH_ARAC"/>
    <property type="match status" value="1"/>
</dbReference>
<proteinExistence type="predicted"/>
<organism evidence="6 7">
    <name type="scientific">Pseudomonas edaphica</name>
    <dbReference type="NCBI Taxonomy" id="2006980"/>
    <lineage>
        <taxon>Bacteria</taxon>
        <taxon>Pseudomonadati</taxon>
        <taxon>Pseudomonadota</taxon>
        <taxon>Gammaproteobacteria</taxon>
        <taxon>Pseudomonadales</taxon>
        <taxon>Pseudomonadaceae</taxon>
        <taxon>Pseudomonas</taxon>
    </lineage>
</organism>
<dbReference type="PROSITE" id="PS01124">
    <property type="entry name" value="HTH_ARAC_FAMILY_2"/>
    <property type="match status" value="1"/>
</dbReference>
<dbReference type="PANTHER" id="PTHR46796">
    <property type="entry name" value="HTH-TYPE TRANSCRIPTIONAL ACTIVATOR RHAS-RELATED"/>
    <property type="match status" value="1"/>
</dbReference>
<dbReference type="PANTHER" id="PTHR46796:SF12">
    <property type="entry name" value="HTH-TYPE DNA-BINDING TRANSCRIPTIONAL ACTIVATOR EUTR"/>
    <property type="match status" value="1"/>
</dbReference>
<evidence type="ECO:0000256" key="1">
    <source>
        <dbReference type="ARBA" id="ARBA00023015"/>
    </source>
</evidence>
<dbReference type="Pfam" id="PF14525">
    <property type="entry name" value="AraC_binding_2"/>
    <property type="match status" value="1"/>
</dbReference>
<keyword evidence="7" id="KW-1185">Reference proteome</keyword>
<dbReference type="Gene3D" id="1.10.10.60">
    <property type="entry name" value="Homeodomain-like"/>
    <property type="match status" value="1"/>
</dbReference>
<dbReference type="InterPro" id="IPR018060">
    <property type="entry name" value="HTH_AraC"/>
</dbReference>
<protein>
    <submittedName>
        <fullName evidence="6">Helix-turn-helix domain-containing protein</fullName>
    </submittedName>
</protein>
<evidence type="ECO:0000256" key="3">
    <source>
        <dbReference type="ARBA" id="ARBA00023163"/>
    </source>
</evidence>